<organism evidence="2 3">
    <name type="scientific">Basidiobolus ranarum</name>
    <dbReference type="NCBI Taxonomy" id="34480"/>
    <lineage>
        <taxon>Eukaryota</taxon>
        <taxon>Fungi</taxon>
        <taxon>Fungi incertae sedis</taxon>
        <taxon>Zoopagomycota</taxon>
        <taxon>Entomophthoromycotina</taxon>
        <taxon>Basidiobolomycetes</taxon>
        <taxon>Basidiobolales</taxon>
        <taxon>Basidiobolaceae</taxon>
        <taxon>Basidiobolus</taxon>
    </lineage>
</organism>
<evidence type="ECO:0000256" key="1">
    <source>
        <dbReference type="SAM" id="MobiDB-lite"/>
    </source>
</evidence>
<comment type="caution">
    <text evidence="2">The sequence shown here is derived from an EMBL/GenBank/DDBJ whole genome shotgun (WGS) entry which is preliminary data.</text>
</comment>
<protein>
    <submittedName>
        <fullName evidence="2">Uncharacterized protein</fullName>
    </submittedName>
</protein>
<name>A0ABR2VVM2_9FUNG</name>
<accession>A0ABR2VVM2</accession>
<sequence>MNMFLTVDTSALSLRVLIEGDQGSKNETVILLVEQRKFQVKFKEEKICLNCADLLTRYITCKRVFNRPMITGSGKISARDSLGSFIFSEDTVPQSQSQSQSYSQVEGIESNANIDFEHSTGSSQSGGVPLTQNKESQSHITPSQEQNGPTKLNEEQNKNLNFNSPLENSFNNMQPSDTNAGINQSYPSSKSDAMMVTNREHFSSEATINSTIPSSTKRYPVLKNARSDINVETCQSQMEPSPSPHPSKYTELNKCTFPLVSNPPISVSSNPALIATSNTSGANYSQPFDVLNSREYVSDPDKISRSFTSTIREEASTPYFQDQPRTLNPTLLRPTPTPTPQPTAHSNFVQNSSLPSNSNSQLQPFRTQCDFKTTPQQSSNDNQIEQHKEASVSQSLQKSREATFPPTNLPHDMNSGNITSFRELLAAPELPTILDTLGPSSGNQRLHGQPDSSEYLSSEKENLQDCSDEELLKMIAAILKDPEFPPLVERLEKLWALKIIGNF</sequence>
<feature type="region of interest" description="Disordered" evidence="1">
    <location>
        <begin position="314"/>
        <end position="415"/>
    </location>
</feature>
<feature type="compositionally biased region" description="Polar residues" evidence="1">
    <location>
        <begin position="438"/>
        <end position="456"/>
    </location>
</feature>
<feature type="compositionally biased region" description="Low complexity" evidence="1">
    <location>
        <begin position="323"/>
        <end position="334"/>
    </location>
</feature>
<feature type="compositionally biased region" description="Polar residues" evidence="1">
    <location>
        <begin position="119"/>
        <end position="150"/>
    </location>
</feature>
<evidence type="ECO:0000313" key="2">
    <source>
        <dbReference type="EMBL" id="KAK9704231.1"/>
    </source>
</evidence>
<proteinExistence type="predicted"/>
<reference evidence="2 3" key="1">
    <citation type="submission" date="2023-04" db="EMBL/GenBank/DDBJ databases">
        <title>Genome of Basidiobolus ranarum AG-B5.</title>
        <authorList>
            <person name="Stajich J.E."/>
            <person name="Carter-House D."/>
            <person name="Gryganskyi A."/>
        </authorList>
    </citation>
    <scope>NUCLEOTIDE SEQUENCE [LARGE SCALE GENOMIC DNA]</scope>
    <source>
        <strain evidence="2 3">AG-B5</strain>
    </source>
</reference>
<feature type="compositionally biased region" description="Polar residues" evidence="1">
    <location>
        <begin position="158"/>
        <end position="191"/>
    </location>
</feature>
<gene>
    <name evidence="2" type="ORF">K7432_010315</name>
</gene>
<feature type="region of interest" description="Disordered" evidence="1">
    <location>
        <begin position="115"/>
        <end position="191"/>
    </location>
</feature>
<evidence type="ECO:0000313" key="3">
    <source>
        <dbReference type="Proteomes" id="UP001479436"/>
    </source>
</evidence>
<feature type="region of interest" description="Disordered" evidence="1">
    <location>
        <begin position="433"/>
        <end position="461"/>
    </location>
</feature>
<dbReference type="Proteomes" id="UP001479436">
    <property type="component" value="Unassembled WGS sequence"/>
</dbReference>
<keyword evidence="3" id="KW-1185">Reference proteome</keyword>
<feature type="compositionally biased region" description="Low complexity" evidence="1">
    <location>
        <begin position="350"/>
        <end position="364"/>
    </location>
</feature>
<feature type="compositionally biased region" description="Polar residues" evidence="1">
    <location>
        <begin position="370"/>
        <end position="383"/>
    </location>
</feature>
<dbReference type="EMBL" id="JASJQH010007576">
    <property type="protein sequence ID" value="KAK9704231.1"/>
    <property type="molecule type" value="Genomic_DNA"/>
</dbReference>